<evidence type="ECO:0000313" key="3">
    <source>
        <dbReference type="Proteomes" id="UP000816034"/>
    </source>
</evidence>
<dbReference type="AlphaFoldDB" id="A0AA88GSW4"/>
<comment type="caution">
    <text evidence="2">The sequence shown here is derived from an EMBL/GenBank/DDBJ whole genome shotgun (WGS) entry which is preliminary data.</text>
</comment>
<gene>
    <name evidence="2" type="ORF">C9374_002711</name>
</gene>
<dbReference type="GeneID" id="68095166"/>
<proteinExistence type="predicted"/>
<feature type="compositionally biased region" description="Polar residues" evidence="1">
    <location>
        <begin position="19"/>
        <end position="28"/>
    </location>
</feature>
<evidence type="ECO:0000313" key="2">
    <source>
        <dbReference type="EMBL" id="KAG2386265.1"/>
    </source>
</evidence>
<protein>
    <submittedName>
        <fullName evidence="2">Uncharacterized protein</fullName>
    </submittedName>
</protein>
<dbReference type="EMBL" id="PYSW02000016">
    <property type="protein sequence ID" value="KAG2386265.1"/>
    <property type="molecule type" value="Genomic_DNA"/>
</dbReference>
<dbReference type="RefSeq" id="XP_044550257.1">
    <property type="nucleotide sequence ID" value="XM_044692159.1"/>
</dbReference>
<reference evidence="2 3" key="1">
    <citation type="journal article" date="2018" name="BMC Genomics">
        <title>The genome of Naegleria lovaniensis, the basis for a comparative approach to unravel pathogenicity factors of the human pathogenic amoeba N. fowleri.</title>
        <authorList>
            <person name="Liechti N."/>
            <person name="Schurch N."/>
            <person name="Bruggmann R."/>
            <person name="Wittwer M."/>
        </authorList>
    </citation>
    <scope>NUCLEOTIDE SEQUENCE [LARGE SCALE GENOMIC DNA]</scope>
    <source>
        <strain evidence="2 3">ATCC 30569</strain>
    </source>
</reference>
<keyword evidence="3" id="KW-1185">Reference proteome</keyword>
<feature type="region of interest" description="Disordered" evidence="1">
    <location>
        <begin position="1"/>
        <end position="51"/>
    </location>
</feature>
<feature type="compositionally biased region" description="Polar residues" evidence="1">
    <location>
        <begin position="39"/>
        <end position="51"/>
    </location>
</feature>
<evidence type="ECO:0000256" key="1">
    <source>
        <dbReference type="SAM" id="MobiDB-lite"/>
    </source>
</evidence>
<dbReference type="Proteomes" id="UP000816034">
    <property type="component" value="Unassembled WGS sequence"/>
</dbReference>
<sequence>MNPHNKAQPQPPPPPSSFLGYSQQQQPLGKSPFPFNLGIQPTNIPTPASPLSTSTAFHNNGNIAITTIPSLPLSPILQTNVPYTTSSNSTNSATFLVFGRKLDVSELLSNTSSNNNKQPQQAPLYSMMRGWYLSNFEKKPSSNTLPTVSSSSSLESSSYVIIRKPPASNQRFPLHYKSGTELVNRRGRFKDKKNLIQELKDWCKKCKEIRREERRVREQQEEFLCKEVVL</sequence>
<name>A0AA88GSW4_NAELO</name>
<organism evidence="2 3">
    <name type="scientific">Naegleria lovaniensis</name>
    <name type="common">Amoeba</name>
    <dbReference type="NCBI Taxonomy" id="51637"/>
    <lineage>
        <taxon>Eukaryota</taxon>
        <taxon>Discoba</taxon>
        <taxon>Heterolobosea</taxon>
        <taxon>Tetramitia</taxon>
        <taxon>Eutetramitia</taxon>
        <taxon>Vahlkampfiidae</taxon>
        <taxon>Naegleria</taxon>
    </lineage>
</organism>
<accession>A0AA88GSW4</accession>